<feature type="compositionally biased region" description="Pro residues" evidence="1">
    <location>
        <begin position="43"/>
        <end position="54"/>
    </location>
</feature>
<evidence type="ECO:0000256" key="2">
    <source>
        <dbReference type="SAM" id="Phobius"/>
    </source>
</evidence>
<organism evidence="3 4">
    <name type="scientific">Kitasatospora saccharophila</name>
    <dbReference type="NCBI Taxonomy" id="407973"/>
    <lineage>
        <taxon>Bacteria</taxon>
        <taxon>Bacillati</taxon>
        <taxon>Actinomycetota</taxon>
        <taxon>Actinomycetes</taxon>
        <taxon>Kitasatosporales</taxon>
        <taxon>Streptomycetaceae</taxon>
        <taxon>Kitasatospora</taxon>
    </lineage>
</organism>
<feature type="region of interest" description="Disordered" evidence="1">
    <location>
        <begin position="1"/>
        <end position="57"/>
    </location>
</feature>
<keyword evidence="4" id="KW-1185">Reference proteome</keyword>
<dbReference type="Proteomes" id="UP001500897">
    <property type="component" value="Unassembled WGS sequence"/>
</dbReference>
<feature type="compositionally biased region" description="Low complexity" evidence="1">
    <location>
        <begin position="323"/>
        <end position="333"/>
    </location>
</feature>
<protein>
    <recommendedName>
        <fullName evidence="5">DUF4232 domain-containing protein</fullName>
    </recommendedName>
</protein>
<dbReference type="RefSeq" id="WP_344549574.1">
    <property type="nucleotide sequence ID" value="NZ_BAAANS010000001.1"/>
</dbReference>
<name>A0ABN2W723_9ACTN</name>
<keyword evidence="2" id="KW-0472">Membrane</keyword>
<feature type="region of interest" description="Disordered" evidence="1">
    <location>
        <begin position="323"/>
        <end position="401"/>
    </location>
</feature>
<feature type="compositionally biased region" description="Low complexity" evidence="1">
    <location>
        <begin position="161"/>
        <end position="187"/>
    </location>
</feature>
<feature type="compositionally biased region" description="Polar residues" evidence="1">
    <location>
        <begin position="291"/>
        <end position="306"/>
    </location>
</feature>
<keyword evidence="2" id="KW-1133">Transmembrane helix</keyword>
<evidence type="ECO:0000313" key="3">
    <source>
        <dbReference type="EMBL" id="GAA2082872.1"/>
    </source>
</evidence>
<feature type="region of interest" description="Disordered" evidence="1">
    <location>
        <begin position="128"/>
        <end position="192"/>
    </location>
</feature>
<feature type="compositionally biased region" description="Polar residues" evidence="1">
    <location>
        <begin position="391"/>
        <end position="401"/>
    </location>
</feature>
<feature type="transmembrane region" description="Helical" evidence="2">
    <location>
        <begin position="101"/>
        <end position="118"/>
    </location>
</feature>
<evidence type="ECO:0000313" key="4">
    <source>
        <dbReference type="Proteomes" id="UP001500897"/>
    </source>
</evidence>
<comment type="caution">
    <text evidence="3">The sequence shown here is derived from an EMBL/GenBank/DDBJ whole genome shotgun (WGS) entry which is preliminary data.</text>
</comment>
<feature type="compositionally biased region" description="Gly residues" evidence="1">
    <location>
        <begin position="12"/>
        <end position="33"/>
    </location>
</feature>
<evidence type="ECO:0008006" key="5">
    <source>
        <dbReference type="Google" id="ProtNLM"/>
    </source>
</evidence>
<sequence>MTEGRPSHPGGRAAGDGPVGDGPSGDGPSGGGRADAVADAPSPDAPSPGAPSPGAPIAGALTEELLRARLHRAVAALEPEPGALPRLRAAVPRRRAVRRRALGGAVVLAAAIAALPVVNVTGPFDLSGDPTGGQAAPGAGSSPVKTPGSHPGHPHSSAAVPPAGATSPGPEASASPSATGSPGVSPTAAPLCARTDLGRGDARQAAADPADGKVYGWFRLTNTGPHACRLAGAGTLVPGAGASGVQVLAHGVGDPAGSLPDPAALPTEVLLAPGGSYVVRFAWVPARCPSASESPTAPSGPQQPTAGASVAALPAADTGAAAGPTAAVAAADPTPSPDPSPGASAGSQDAATFTLGYAPDPAATGAPVGTTLPVGCGGTVYWTGPEPDPSPSGQATPTATP</sequence>
<feature type="region of interest" description="Disordered" evidence="1">
    <location>
        <begin position="289"/>
        <end position="310"/>
    </location>
</feature>
<gene>
    <name evidence="3" type="ORF">GCM10009759_00490</name>
</gene>
<keyword evidence="2" id="KW-0812">Transmembrane</keyword>
<feature type="compositionally biased region" description="Low complexity" evidence="1">
    <location>
        <begin position="128"/>
        <end position="143"/>
    </location>
</feature>
<accession>A0ABN2W723</accession>
<proteinExistence type="predicted"/>
<dbReference type="EMBL" id="BAAANS010000001">
    <property type="protein sequence ID" value="GAA2082872.1"/>
    <property type="molecule type" value="Genomic_DNA"/>
</dbReference>
<reference evidence="3 4" key="1">
    <citation type="journal article" date="2019" name="Int. J. Syst. Evol. Microbiol.">
        <title>The Global Catalogue of Microorganisms (GCM) 10K type strain sequencing project: providing services to taxonomists for standard genome sequencing and annotation.</title>
        <authorList>
            <consortium name="The Broad Institute Genomics Platform"/>
            <consortium name="The Broad Institute Genome Sequencing Center for Infectious Disease"/>
            <person name="Wu L."/>
            <person name="Ma J."/>
        </authorList>
    </citation>
    <scope>NUCLEOTIDE SEQUENCE [LARGE SCALE GENOMIC DNA]</scope>
    <source>
        <strain evidence="3 4">JCM 14559</strain>
    </source>
</reference>
<evidence type="ECO:0000256" key="1">
    <source>
        <dbReference type="SAM" id="MobiDB-lite"/>
    </source>
</evidence>